<accession>A0ACA9RKA1</accession>
<reference evidence="1" key="1">
    <citation type="submission" date="2021-06" db="EMBL/GenBank/DDBJ databases">
        <authorList>
            <person name="Kallberg Y."/>
            <person name="Tangrot J."/>
            <person name="Rosling A."/>
        </authorList>
    </citation>
    <scope>NUCLEOTIDE SEQUENCE</scope>
    <source>
        <strain evidence="1">MA461A</strain>
    </source>
</reference>
<gene>
    <name evidence="1" type="ORF">RPERSI_LOCUS20485</name>
</gene>
<protein>
    <submittedName>
        <fullName evidence="1">14184_t:CDS:1</fullName>
    </submittedName>
</protein>
<dbReference type="EMBL" id="CAJVQC010058019">
    <property type="protein sequence ID" value="CAG8798215.1"/>
    <property type="molecule type" value="Genomic_DNA"/>
</dbReference>
<proteinExistence type="predicted"/>
<sequence>MAIENNRSNISNNNNFIYSSKIISCINQLQQCFISNNNIDVENIKIDVIDTTENIKMDIKMDIDSKKRKMDIDTTEKLEMNIDSKRMKIDFDSKKIKMNIYS</sequence>
<keyword evidence="2" id="KW-1185">Reference proteome</keyword>
<comment type="caution">
    <text evidence="1">The sequence shown here is derived from an EMBL/GenBank/DDBJ whole genome shotgun (WGS) entry which is preliminary data.</text>
</comment>
<feature type="non-terminal residue" evidence="1">
    <location>
        <position position="102"/>
    </location>
</feature>
<organism evidence="1 2">
    <name type="scientific">Racocetra persica</name>
    <dbReference type="NCBI Taxonomy" id="160502"/>
    <lineage>
        <taxon>Eukaryota</taxon>
        <taxon>Fungi</taxon>
        <taxon>Fungi incertae sedis</taxon>
        <taxon>Mucoromycota</taxon>
        <taxon>Glomeromycotina</taxon>
        <taxon>Glomeromycetes</taxon>
        <taxon>Diversisporales</taxon>
        <taxon>Gigasporaceae</taxon>
        <taxon>Racocetra</taxon>
    </lineage>
</organism>
<dbReference type="Proteomes" id="UP000789920">
    <property type="component" value="Unassembled WGS sequence"/>
</dbReference>
<name>A0ACA9RKA1_9GLOM</name>
<evidence type="ECO:0000313" key="1">
    <source>
        <dbReference type="EMBL" id="CAG8798215.1"/>
    </source>
</evidence>
<evidence type="ECO:0000313" key="2">
    <source>
        <dbReference type="Proteomes" id="UP000789920"/>
    </source>
</evidence>